<dbReference type="GO" id="GO:0003677">
    <property type="term" value="F:DNA binding"/>
    <property type="evidence" value="ECO:0007669"/>
    <property type="project" value="UniProtKB-KW"/>
</dbReference>
<dbReference type="HOGENOM" id="CLU_019983_0_0_1"/>
<dbReference type="SUPFAM" id="SSF102031">
    <property type="entry name" value="AXH domain"/>
    <property type="match status" value="1"/>
</dbReference>
<dbReference type="GO" id="GO:0007399">
    <property type="term" value="P:nervous system development"/>
    <property type="evidence" value="ECO:0007669"/>
    <property type="project" value="TreeGrafter"/>
</dbReference>
<evidence type="ECO:0000256" key="6">
    <source>
        <dbReference type="ARBA" id="ARBA00023125"/>
    </source>
</evidence>
<gene>
    <name evidence="11" type="primary">ATXN1</name>
</gene>
<feature type="region of interest" description="Disordered" evidence="9">
    <location>
        <begin position="1"/>
        <end position="34"/>
    </location>
</feature>
<dbReference type="OMA" id="HHQGGTH"/>
<feature type="domain" description="AXH" evidence="10">
    <location>
        <begin position="538"/>
        <end position="669"/>
    </location>
</feature>
<evidence type="ECO:0000256" key="1">
    <source>
        <dbReference type="ARBA" id="ARBA00004123"/>
    </source>
</evidence>
<evidence type="ECO:0000313" key="12">
    <source>
        <dbReference type="Proteomes" id="UP000008672"/>
    </source>
</evidence>
<dbReference type="InterPro" id="IPR020997">
    <property type="entry name" value="Ataxin-1_N"/>
</dbReference>
<keyword evidence="3" id="KW-0678">Repressor</keyword>
<dbReference type="InParanoid" id="H3A8S9"/>
<evidence type="ECO:0000256" key="8">
    <source>
        <dbReference type="ARBA" id="ARBA00023242"/>
    </source>
</evidence>
<evidence type="ECO:0000256" key="3">
    <source>
        <dbReference type="ARBA" id="ARBA00022491"/>
    </source>
</evidence>
<dbReference type="GO" id="GO:0003723">
    <property type="term" value="F:RNA binding"/>
    <property type="evidence" value="ECO:0007669"/>
    <property type="project" value="InterPro"/>
</dbReference>
<feature type="compositionally biased region" description="Polar residues" evidence="9">
    <location>
        <begin position="23"/>
        <end position="34"/>
    </location>
</feature>
<evidence type="ECO:0000256" key="5">
    <source>
        <dbReference type="ARBA" id="ARBA00023015"/>
    </source>
</evidence>
<protein>
    <submittedName>
        <fullName evidence="11">Ataxin 1</fullName>
    </submittedName>
</protein>
<dbReference type="STRING" id="7897.ENSLACP00000006050"/>
<keyword evidence="4" id="KW-0597">Phosphoprotein</keyword>
<organism evidence="11 12">
    <name type="scientific">Latimeria chalumnae</name>
    <name type="common">Coelacanth</name>
    <dbReference type="NCBI Taxonomy" id="7897"/>
    <lineage>
        <taxon>Eukaryota</taxon>
        <taxon>Metazoa</taxon>
        <taxon>Chordata</taxon>
        <taxon>Craniata</taxon>
        <taxon>Vertebrata</taxon>
        <taxon>Euteleostomi</taxon>
        <taxon>Coelacanthiformes</taxon>
        <taxon>Coelacanthidae</taxon>
        <taxon>Latimeria</taxon>
    </lineage>
</organism>
<feature type="compositionally biased region" description="Basic and acidic residues" evidence="9">
    <location>
        <begin position="1"/>
        <end position="19"/>
    </location>
</feature>
<dbReference type="eggNOG" id="KOG4053">
    <property type="taxonomic scope" value="Eukaryota"/>
</dbReference>
<dbReference type="FunCoup" id="H3A8S9">
    <property type="interactions" value="2873"/>
</dbReference>
<dbReference type="EMBL" id="AFYH01135823">
    <property type="status" value="NOT_ANNOTATED_CDS"/>
    <property type="molecule type" value="Genomic_DNA"/>
</dbReference>
<dbReference type="InterPro" id="IPR036096">
    <property type="entry name" value="Ataxin_AXH_dom_sf"/>
</dbReference>
<keyword evidence="8" id="KW-0539">Nucleus</keyword>
<dbReference type="Pfam" id="PF08517">
    <property type="entry name" value="AXH"/>
    <property type="match status" value="1"/>
</dbReference>
<comment type="similarity">
    <text evidence="2">Belongs to the ATXN1 family.</text>
</comment>
<keyword evidence="12" id="KW-1185">Reference proteome</keyword>
<keyword evidence="5" id="KW-0805">Transcription regulation</keyword>
<dbReference type="InterPro" id="IPR003652">
    <property type="entry name" value="Ataxin_AXH_dom"/>
</dbReference>
<dbReference type="AlphaFoldDB" id="H3A8S9"/>
<evidence type="ECO:0000256" key="4">
    <source>
        <dbReference type="ARBA" id="ARBA00022553"/>
    </source>
</evidence>
<reference evidence="11" key="2">
    <citation type="submission" date="2025-08" db="UniProtKB">
        <authorList>
            <consortium name="Ensembl"/>
        </authorList>
    </citation>
    <scope>IDENTIFICATION</scope>
</reference>
<proteinExistence type="inferred from homology"/>
<reference evidence="12" key="1">
    <citation type="submission" date="2011-08" db="EMBL/GenBank/DDBJ databases">
        <title>The draft genome of Latimeria chalumnae.</title>
        <authorList>
            <person name="Di Palma F."/>
            <person name="Alfoldi J."/>
            <person name="Johnson J."/>
            <person name="Berlin A."/>
            <person name="Gnerre S."/>
            <person name="Jaffe D."/>
            <person name="MacCallum I."/>
            <person name="Young S."/>
            <person name="Walker B.J."/>
            <person name="Lander E."/>
            <person name="Lindblad-Toh K."/>
        </authorList>
    </citation>
    <scope>NUCLEOTIDE SEQUENCE [LARGE SCALE GENOMIC DNA]</scope>
    <source>
        <strain evidence="12">Wild caught</strain>
    </source>
</reference>
<dbReference type="PROSITE" id="PS51148">
    <property type="entry name" value="AXH"/>
    <property type="match status" value="1"/>
</dbReference>
<sequence>MKSNQERSNECLPPKKREIPVTNLPSEKTVTTASESQRVENLAWFPCTASSQGSVVTRHGAVGASVEIGLPQGLSLQKPVSAAVDYSTPSTPRSASAAATGHSVYPSTLAQSGTPMPSMQYAHLQQTLQFVGPQYSGPYAGFIPSHLISPTVSSAVSTTVAATPSQRSHLEAYSSMLPGLSHQTQHGHKLEQHLVRPSGLITAAGSPSPTQQNQFVQNITRTLSPPTIPLHLHPPPTVIPHALTIGASSQVVVQYADSGGHLLTRDSVKKAEEVRSQAREVLNGEIEKNRRYGILPNSESNMLKVGNKPSPQHYETRHVMVHPSSTDYSIRDSSGVRTSVMIVPNSNTPTTEIEVQQSISRESPPSAMHEKPSINLGKHVPRSYALSPPQTLGPDSVKAVATLSPHTVIHTTHSASEHLPVGLPATAFYAGTQQPVIGYLSGQQQALGYQGNLPQHLVIPGAQPLLIPMGGGDVEASGVAPSMVTSSAHFAAVPHTFVTTAIPKSENFSAEPLATQPAYHTAVVQAHIQLPVVQSVSSPAVAPPTLPPYFMKGSIIQLANGELKKVEDLKTEDFIQSAEISSELKIDSSTVERIEDSHNPGFAVIQFAVGEHRAQVSVEVLVEYPFFVFGQGWSSCCPSRTTQLFDLPCSKLSVGDVCISLTLKNLKNGAIKKGQPVDSTGVLLKPPKNDSIPGIRPRYTEQENGISQGSTQMVFENGELRFPEKVGLPARPLVTKTEARKPAATRKRRWSAPETRKVEKSEEEPPLTLPKPSFIPQEVKICIEGRSNVGK</sequence>
<dbReference type="PANTHER" id="PTHR13392:SF5">
    <property type="entry name" value="ATAXIN-1"/>
    <property type="match status" value="1"/>
</dbReference>
<dbReference type="GeneTree" id="ENSGT00390000005939"/>
<dbReference type="Pfam" id="PF12547">
    <property type="entry name" value="ATXN-1_C"/>
    <property type="match status" value="1"/>
</dbReference>
<dbReference type="Proteomes" id="UP000008672">
    <property type="component" value="Unassembled WGS sequence"/>
</dbReference>
<reference evidence="11" key="3">
    <citation type="submission" date="2025-09" db="UniProtKB">
        <authorList>
            <consortium name="Ensembl"/>
        </authorList>
    </citation>
    <scope>IDENTIFICATION</scope>
</reference>
<keyword evidence="6" id="KW-0238">DNA-binding</keyword>
<dbReference type="Ensembl" id="ENSLACT00000006102.1">
    <property type="protein sequence ID" value="ENSLACP00000006050.1"/>
    <property type="gene ID" value="ENSLACG00000005371.1"/>
</dbReference>
<dbReference type="InterPro" id="IPR043404">
    <property type="entry name" value="ATAXIN1-like"/>
</dbReference>
<accession>H3A8S9</accession>
<evidence type="ECO:0000256" key="7">
    <source>
        <dbReference type="ARBA" id="ARBA00023163"/>
    </source>
</evidence>
<dbReference type="GO" id="GO:0000122">
    <property type="term" value="P:negative regulation of transcription by RNA polymerase II"/>
    <property type="evidence" value="ECO:0007669"/>
    <property type="project" value="TreeGrafter"/>
</dbReference>
<name>H3A8S9_LATCH</name>
<evidence type="ECO:0000256" key="2">
    <source>
        <dbReference type="ARBA" id="ARBA00007348"/>
    </source>
</evidence>
<evidence type="ECO:0000256" key="9">
    <source>
        <dbReference type="SAM" id="MobiDB-lite"/>
    </source>
</evidence>
<comment type="subcellular location">
    <subcellularLocation>
        <location evidence="1">Nucleus</location>
    </subcellularLocation>
</comment>
<dbReference type="PANTHER" id="PTHR13392">
    <property type="entry name" value="ATAXIN 1"/>
    <property type="match status" value="1"/>
</dbReference>
<dbReference type="SMART" id="SM00536">
    <property type="entry name" value="AXH"/>
    <property type="match status" value="1"/>
</dbReference>
<feature type="region of interest" description="Disordered" evidence="9">
    <location>
        <begin position="361"/>
        <end position="391"/>
    </location>
</feature>
<feature type="region of interest" description="Disordered" evidence="9">
    <location>
        <begin position="738"/>
        <end position="775"/>
    </location>
</feature>
<evidence type="ECO:0000259" key="10">
    <source>
        <dbReference type="PROSITE" id="PS51148"/>
    </source>
</evidence>
<dbReference type="GO" id="GO:0005634">
    <property type="term" value="C:nucleus"/>
    <property type="evidence" value="ECO:0007669"/>
    <property type="project" value="UniProtKB-SubCell"/>
</dbReference>
<keyword evidence="7" id="KW-0804">Transcription</keyword>
<evidence type="ECO:0000313" key="11">
    <source>
        <dbReference type="Ensembl" id="ENSLACP00000006050.1"/>
    </source>
</evidence>